<evidence type="ECO:0000313" key="3">
    <source>
        <dbReference type="EMBL" id="CAE0374555.1"/>
    </source>
</evidence>
<evidence type="ECO:0000256" key="1">
    <source>
        <dbReference type="SAM" id="Coils"/>
    </source>
</evidence>
<dbReference type="EMBL" id="HBIJ01023310">
    <property type="protein sequence ID" value="CAE0374555.1"/>
    <property type="molecule type" value="Transcribed_RNA"/>
</dbReference>
<name>A0A7S3K4S4_9STRA</name>
<gene>
    <name evidence="3" type="ORF">ALAG00032_LOCUS15358</name>
</gene>
<feature type="region of interest" description="Disordered" evidence="2">
    <location>
        <begin position="119"/>
        <end position="141"/>
    </location>
</feature>
<feature type="compositionally biased region" description="Polar residues" evidence="2">
    <location>
        <begin position="392"/>
        <end position="402"/>
    </location>
</feature>
<reference evidence="3" key="1">
    <citation type="submission" date="2021-01" db="EMBL/GenBank/DDBJ databases">
        <authorList>
            <person name="Corre E."/>
            <person name="Pelletier E."/>
            <person name="Niang G."/>
            <person name="Scheremetjew M."/>
            <person name="Finn R."/>
            <person name="Kale V."/>
            <person name="Holt S."/>
            <person name="Cochrane G."/>
            <person name="Meng A."/>
            <person name="Brown T."/>
            <person name="Cohen L."/>
        </authorList>
    </citation>
    <scope>NUCLEOTIDE SEQUENCE</scope>
    <source>
        <strain evidence="3">CCMP1510</strain>
    </source>
</reference>
<feature type="compositionally biased region" description="Low complexity" evidence="2">
    <location>
        <begin position="380"/>
        <end position="391"/>
    </location>
</feature>
<feature type="region of interest" description="Disordered" evidence="2">
    <location>
        <begin position="370"/>
        <end position="425"/>
    </location>
</feature>
<feature type="coiled-coil region" evidence="1">
    <location>
        <begin position="304"/>
        <end position="359"/>
    </location>
</feature>
<sequence length="425" mass="47499">MSSSLRNRRVSASSREYPFEELKVWAKEPQKKFAFKREPLRAIDANRPSVGSANNKNEIHTATVIRPPPLETDCGADAFLPDARRLSYGKEEIIDNDKNNYVLSTIYDEMAEGIRTPNRPSQIQKKKSAMNRNKEDEVTKSSLVAPSAAMPKVSVLLPPTLPTTSTKKMMREKDDDQGVDIIQAAEVAGLAAVRERDRLDATCKALGAQLVAAVRESEKAMYNEARQAAEAAEGRLAFAAAFETAQFEWQCKMENNIRIATEDVVAKAALKFSEAKSSYLKVLAERDALQRDHERVMTLNKQDLEKLQHELILLRSELSERTEREKRARTERRNLLDKVSNLNDTNAALSREVADLRAISDELIAMVESKQEQKSFPAPSSSSSSTTTTTSDIIQSHQQNHFAYTKHRRSSVVATPGGLRDLALP</sequence>
<evidence type="ECO:0000256" key="2">
    <source>
        <dbReference type="SAM" id="MobiDB-lite"/>
    </source>
</evidence>
<proteinExistence type="predicted"/>
<organism evidence="3">
    <name type="scientific">Aureoumbra lagunensis</name>
    <dbReference type="NCBI Taxonomy" id="44058"/>
    <lineage>
        <taxon>Eukaryota</taxon>
        <taxon>Sar</taxon>
        <taxon>Stramenopiles</taxon>
        <taxon>Ochrophyta</taxon>
        <taxon>Pelagophyceae</taxon>
        <taxon>Pelagomonadales</taxon>
        <taxon>Aureoumbra</taxon>
    </lineage>
</organism>
<keyword evidence="1" id="KW-0175">Coiled coil</keyword>
<accession>A0A7S3K4S4</accession>
<dbReference type="AlphaFoldDB" id="A0A7S3K4S4"/>
<protein>
    <submittedName>
        <fullName evidence="3">Uncharacterized protein</fullName>
    </submittedName>
</protein>